<evidence type="ECO:0000313" key="11">
    <source>
        <dbReference type="Proteomes" id="UP000245020"/>
    </source>
</evidence>
<dbReference type="Proteomes" id="UP000245020">
    <property type="component" value="Unassembled WGS sequence"/>
</dbReference>
<dbReference type="SUPFAM" id="SSF47729">
    <property type="entry name" value="IHF-like DNA-binding proteins"/>
    <property type="match status" value="1"/>
</dbReference>
<gene>
    <name evidence="10" type="ORF">DC083_05205</name>
</gene>
<keyword evidence="7 9" id="KW-0233">DNA recombination</keyword>
<comment type="caution">
    <text evidence="10">The sequence shown here is derived from an EMBL/GenBank/DDBJ whole genome shotgun (WGS) entry which is preliminary data.</text>
</comment>
<dbReference type="Pfam" id="PF00216">
    <property type="entry name" value="Bac_DNA_binding"/>
    <property type="match status" value="1"/>
</dbReference>
<accession>A0A2U2AF43</accession>
<evidence type="ECO:0000313" key="10">
    <source>
        <dbReference type="EMBL" id="PWD81288.1"/>
    </source>
</evidence>
<dbReference type="PANTHER" id="PTHR33175:SF5">
    <property type="entry name" value="INTEGRATION HOST FACTOR SUBUNIT BETA"/>
    <property type="match status" value="1"/>
</dbReference>
<dbReference type="EMBL" id="QEWQ01000003">
    <property type="protein sequence ID" value="PWD81288.1"/>
    <property type="molecule type" value="Genomic_DNA"/>
</dbReference>
<comment type="function">
    <text evidence="9">This protein is one of the two subunits of integration host factor, a specific DNA-binding protein that functions in genetic recombination as well as in transcriptional and translational control.</text>
</comment>
<evidence type="ECO:0000256" key="3">
    <source>
        <dbReference type="ARBA" id="ARBA00022845"/>
    </source>
</evidence>
<dbReference type="OrthoDB" id="9804203at2"/>
<dbReference type="Gene3D" id="4.10.520.10">
    <property type="entry name" value="IHF-like DNA-binding proteins"/>
    <property type="match status" value="1"/>
</dbReference>
<dbReference type="PRINTS" id="PR01727">
    <property type="entry name" value="DNABINDINGHU"/>
</dbReference>
<evidence type="ECO:0000256" key="7">
    <source>
        <dbReference type="ARBA" id="ARBA00023172"/>
    </source>
</evidence>
<comment type="subunit">
    <text evidence="9">Heterodimer of an alpha and a beta chain.</text>
</comment>
<dbReference type="CDD" id="cd13836">
    <property type="entry name" value="IHF_B"/>
    <property type="match status" value="1"/>
</dbReference>
<proteinExistence type="inferred from homology"/>
<dbReference type="GO" id="GO:0006417">
    <property type="term" value="P:regulation of translation"/>
    <property type="evidence" value="ECO:0007669"/>
    <property type="project" value="UniProtKB-KW"/>
</dbReference>
<evidence type="ECO:0000256" key="1">
    <source>
        <dbReference type="ARBA" id="ARBA00010529"/>
    </source>
</evidence>
<dbReference type="GO" id="GO:0006310">
    <property type="term" value="P:DNA recombination"/>
    <property type="evidence" value="ECO:0007669"/>
    <property type="project" value="UniProtKB-KW"/>
</dbReference>
<name>A0A2U2AF43_9GAMM</name>
<dbReference type="GO" id="GO:0003677">
    <property type="term" value="F:DNA binding"/>
    <property type="evidence" value="ECO:0007669"/>
    <property type="project" value="UniProtKB-KW"/>
</dbReference>
<evidence type="ECO:0000256" key="4">
    <source>
        <dbReference type="ARBA" id="ARBA00023015"/>
    </source>
</evidence>
<dbReference type="GO" id="GO:0006355">
    <property type="term" value="P:regulation of DNA-templated transcription"/>
    <property type="evidence" value="ECO:0007669"/>
    <property type="project" value="InterPro"/>
</dbReference>
<dbReference type="SMART" id="SM00411">
    <property type="entry name" value="BHL"/>
    <property type="match status" value="1"/>
</dbReference>
<evidence type="ECO:0000256" key="5">
    <source>
        <dbReference type="ARBA" id="ARBA00023125"/>
    </source>
</evidence>
<keyword evidence="6 9" id="KW-0804">Transcription</keyword>
<evidence type="ECO:0000256" key="6">
    <source>
        <dbReference type="ARBA" id="ARBA00023163"/>
    </source>
</evidence>
<comment type="similarity">
    <text evidence="1 8">Belongs to the bacterial histone-like protein family.</text>
</comment>
<evidence type="ECO:0000256" key="9">
    <source>
        <dbReference type="RuleBase" id="RU003941"/>
    </source>
</evidence>
<dbReference type="InterPro" id="IPR010992">
    <property type="entry name" value="IHF-like_DNA-bd_dom_sf"/>
</dbReference>
<evidence type="ECO:0000256" key="2">
    <source>
        <dbReference type="ARBA" id="ARBA00018700"/>
    </source>
</evidence>
<dbReference type="NCBIfam" id="TIGR00988">
    <property type="entry name" value="hip"/>
    <property type="match status" value="1"/>
</dbReference>
<organism evidence="10 11">
    <name type="scientific">Ignatzschineria ureiclastica</name>
    <dbReference type="NCBI Taxonomy" id="472582"/>
    <lineage>
        <taxon>Bacteria</taxon>
        <taxon>Pseudomonadati</taxon>
        <taxon>Pseudomonadota</taxon>
        <taxon>Gammaproteobacteria</taxon>
        <taxon>Cardiobacteriales</taxon>
        <taxon>Ignatzschineriaceae</taxon>
        <taxon>Ignatzschineria</taxon>
    </lineage>
</organism>
<dbReference type="RefSeq" id="WP_026878814.1">
    <property type="nucleotide sequence ID" value="NZ_BMYA01000003.1"/>
</dbReference>
<keyword evidence="3 9" id="KW-0810">Translation regulation</keyword>
<dbReference type="InterPro" id="IPR000119">
    <property type="entry name" value="Hist_DNA-bd"/>
</dbReference>
<evidence type="ECO:0000256" key="8">
    <source>
        <dbReference type="RuleBase" id="RU003939"/>
    </source>
</evidence>
<keyword evidence="5 9" id="KW-0238">DNA-binding</keyword>
<keyword evidence="11" id="KW-1185">Reference proteome</keyword>
<dbReference type="GO" id="GO:0030527">
    <property type="term" value="F:structural constituent of chromatin"/>
    <property type="evidence" value="ECO:0007669"/>
    <property type="project" value="InterPro"/>
</dbReference>
<dbReference type="GO" id="GO:0005694">
    <property type="term" value="C:chromosome"/>
    <property type="evidence" value="ECO:0007669"/>
    <property type="project" value="InterPro"/>
</dbReference>
<sequence>MTRSELVQKLSAKYPHCSVSEIEKSVKKILEHITDTLGKGGRIEIRGFGSFSVRYREPKIGRNPKTGDAVKLSGKYTTHFKPGKLLRERVDESREHFPLQK</sequence>
<protein>
    <recommendedName>
        <fullName evidence="2 9">Integration host factor subunit beta</fullName>
    </recommendedName>
</protein>
<dbReference type="AlphaFoldDB" id="A0A2U2AF43"/>
<dbReference type="InterPro" id="IPR005685">
    <property type="entry name" value="IHF_beta"/>
</dbReference>
<dbReference type="GO" id="GO:0005829">
    <property type="term" value="C:cytosol"/>
    <property type="evidence" value="ECO:0007669"/>
    <property type="project" value="TreeGrafter"/>
</dbReference>
<dbReference type="PANTHER" id="PTHR33175">
    <property type="entry name" value="DNA-BINDING PROTEIN HU"/>
    <property type="match status" value="1"/>
</dbReference>
<keyword evidence="4 9" id="KW-0805">Transcription regulation</keyword>
<reference evidence="11" key="1">
    <citation type="submission" date="2018-05" db="EMBL/GenBank/DDBJ databases">
        <title>Ignatzschineria dubaiensis sp. nov., isolated from necrotic foot tissues of dromedaries (Camelus dromedarius) and associated maggots in Dubai, United Arab Emirates.</title>
        <authorList>
            <person name="Tsang C.C."/>
            <person name="Tang J.Y.M."/>
            <person name="Fong J.Y.H."/>
            <person name="Kinne J."/>
            <person name="Lee H.H."/>
            <person name="Joseph M."/>
            <person name="Jose S."/>
            <person name="Schuster R.K."/>
            <person name="Tang Y."/>
            <person name="Sivakumar S."/>
            <person name="Chen J.H.K."/>
            <person name="Teng J.L.L."/>
            <person name="Lau S.K.P."/>
            <person name="Wernery U."/>
            <person name="Woo P.C.Y."/>
        </authorList>
    </citation>
    <scope>NUCLEOTIDE SEQUENCE [LARGE SCALE GENOMIC DNA]</scope>
    <source>
        <strain evidence="11">KCTC 22644</strain>
    </source>
</reference>
<dbReference type="NCBIfam" id="NF001222">
    <property type="entry name" value="PRK00199.1"/>
    <property type="match status" value="1"/>
</dbReference>